<evidence type="ECO:0000313" key="1">
    <source>
        <dbReference type="EMBL" id="MPN08083.1"/>
    </source>
</evidence>
<name>A0A645F6H7_9ZZZZ</name>
<accession>A0A645F6H7</accession>
<protein>
    <submittedName>
        <fullName evidence="1">Uncharacterized protein</fullName>
    </submittedName>
</protein>
<sequence>MSIAAGCISRAFGNSKELSVKAVDAPNIIGYKESGNGNVQNVGFGQRFEVEV</sequence>
<dbReference type="AlphaFoldDB" id="A0A645F6H7"/>
<organism evidence="1">
    <name type="scientific">bioreactor metagenome</name>
    <dbReference type="NCBI Taxonomy" id="1076179"/>
    <lineage>
        <taxon>unclassified sequences</taxon>
        <taxon>metagenomes</taxon>
        <taxon>ecological metagenomes</taxon>
    </lineage>
</organism>
<comment type="caution">
    <text evidence="1">The sequence shown here is derived from an EMBL/GenBank/DDBJ whole genome shotgun (WGS) entry which is preliminary data.</text>
</comment>
<reference evidence="1" key="1">
    <citation type="submission" date="2019-08" db="EMBL/GenBank/DDBJ databases">
        <authorList>
            <person name="Kucharzyk K."/>
            <person name="Murdoch R.W."/>
            <person name="Higgins S."/>
            <person name="Loffler F."/>
        </authorList>
    </citation>
    <scope>NUCLEOTIDE SEQUENCE</scope>
</reference>
<dbReference type="EMBL" id="VSSQ01054101">
    <property type="protein sequence ID" value="MPN08083.1"/>
    <property type="molecule type" value="Genomic_DNA"/>
</dbReference>
<gene>
    <name evidence="1" type="ORF">SDC9_155359</name>
</gene>
<proteinExistence type="predicted"/>